<feature type="transmembrane region" description="Helical" evidence="12">
    <location>
        <begin position="334"/>
        <end position="356"/>
    </location>
</feature>
<feature type="region of interest" description="Disordered" evidence="11">
    <location>
        <begin position="621"/>
        <end position="640"/>
    </location>
</feature>
<keyword evidence="10" id="KW-0129">CBS domain</keyword>
<dbReference type="RefSeq" id="WP_123122512.1">
    <property type="nucleotide sequence ID" value="NZ_RJJR01000024.1"/>
</dbReference>
<dbReference type="InterPro" id="IPR014743">
    <property type="entry name" value="Cl-channel_core"/>
</dbReference>
<keyword evidence="15" id="KW-1185">Reference proteome</keyword>
<feature type="transmembrane region" description="Helical" evidence="12">
    <location>
        <begin position="389"/>
        <end position="409"/>
    </location>
</feature>
<feature type="transmembrane region" description="Helical" evidence="12">
    <location>
        <begin position="220"/>
        <end position="238"/>
    </location>
</feature>
<evidence type="ECO:0000256" key="3">
    <source>
        <dbReference type="ARBA" id="ARBA00022692"/>
    </source>
</evidence>
<keyword evidence="4 12" id="KW-1133">Transmembrane helix</keyword>
<reference evidence="14 15" key="1">
    <citation type="submission" date="2018-11" db="EMBL/GenBank/DDBJ databases">
        <title>Draft genome sequence of Ferruginibacter sp. BO-59.</title>
        <authorList>
            <person name="Im W.T."/>
        </authorList>
    </citation>
    <scope>NUCLEOTIDE SEQUENCE [LARGE SCALE GENOMIC DNA]</scope>
    <source>
        <strain evidence="14 15">BO-59</strain>
    </source>
</reference>
<proteinExistence type="predicted"/>
<evidence type="ECO:0000256" key="12">
    <source>
        <dbReference type="SAM" id="Phobius"/>
    </source>
</evidence>
<feature type="domain" description="CBS" evidence="13">
    <location>
        <begin position="474"/>
        <end position="534"/>
    </location>
</feature>
<keyword evidence="7" id="KW-0869">Chloride channel</keyword>
<dbReference type="PANTHER" id="PTHR43427:SF6">
    <property type="entry name" value="CHLORIDE CHANNEL PROTEIN CLC-E"/>
    <property type="match status" value="1"/>
</dbReference>
<dbReference type="SMART" id="SM00116">
    <property type="entry name" value="CBS"/>
    <property type="match status" value="2"/>
</dbReference>
<feature type="domain" description="CBS" evidence="13">
    <location>
        <begin position="541"/>
        <end position="599"/>
    </location>
</feature>
<feature type="region of interest" description="Disordered" evidence="11">
    <location>
        <begin position="1"/>
        <end position="21"/>
    </location>
</feature>
<dbReference type="Gene3D" id="1.10.3080.10">
    <property type="entry name" value="Clc chloride channel"/>
    <property type="match status" value="1"/>
</dbReference>
<feature type="transmembrane region" description="Helical" evidence="12">
    <location>
        <begin position="299"/>
        <end position="322"/>
    </location>
</feature>
<feature type="transmembrane region" description="Helical" evidence="12">
    <location>
        <begin position="259"/>
        <end position="279"/>
    </location>
</feature>
<keyword evidence="2" id="KW-0813">Transport</keyword>
<protein>
    <submittedName>
        <fullName evidence="14">CBS domain-containing protein</fullName>
    </submittedName>
</protein>
<evidence type="ECO:0000313" key="14">
    <source>
        <dbReference type="EMBL" id="RNI32760.1"/>
    </source>
</evidence>
<feature type="compositionally biased region" description="Basic and acidic residues" evidence="11">
    <location>
        <begin position="1"/>
        <end position="15"/>
    </location>
</feature>
<gene>
    <name evidence="14" type="ORF">EFY79_19890</name>
</gene>
<dbReference type="CDD" id="cd00400">
    <property type="entry name" value="Voltage_gated_ClC"/>
    <property type="match status" value="1"/>
</dbReference>
<feature type="transmembrane region" description="Helical" evidence="12">
    <location>
        <begin position="184"/>
        <end position="208"/>
    </location>
</feature>
<name>A0A3M9N4P0_9BACT</name>
<evidence type="ECO:0000256" key="4">
    <source>
        <dbReference type="ARBA" id="ARBA00022989"/>
    </source>
</evidence>
<dbReference type="Pfam" id="PF00571">
    <property type="entry name" value="CBS"/>
    <property type="match status" value="2"/>
</dbReference>
<accession>A0A3M9N4P0</accession>
<evidence type="ECO:0000256" key="1">
    <source>
        <dbReference type="ARBA" id="ARBA00004141"/>
    </source>
</evidence>
<evidence type="ECO:0000256" key="10">
    <source>
        <dbReference type="PROSITE-ProRule" id="PRU00703"/>
    </source>
</evidence>
<dbReference type="InterPro" id="IPR000644">
    <property type="entry name" value="CBS_dom"/>
</dbReference>
<evidence type="ECO:0000259" key="13">
    <source>
        <dbReference type="PROSITE" id="PS51371"/>
    </source>
</evidence>
<dbReference type="InterPro" id="IPR050368">
    <property type="entry name" value="ClC-type_chloride_channel"/>
</dbReference>
<dbReference type="EMBL" id="RJJR01000024">
    <property type="protein sequence ID" value="RNI32760.1"/>
    <property type="molecule type" value="Genomic_DNA"/>
</dbReference>
<feature type="transmembrane region" description="Helical" evidence="12">
    <location>
        <begin position="40"/>
        <end position="66"/>
    </location>
</feature>
<dbReference type="Gene3D" id="3.10.580.10">
    <property type="entry name" value="CBS-domain"/>
    <property type="match status" value="1"/>
</dbReference>
<feature type="transmembrane region" description="Helical" evidence="12">
    <location>
        <begin position="421"/>
        <end position="440"/>
    </location>
</feature>
<keyword evidence="8" id="KW-0868">Chloride</keyword>
<dbReference type="SUPFAM" id="SSF81340">
    <property type="entry name" value="Clc chloride channel"/>
    <property type="match status" value="1"/>
</dbReference>
<keyword evidence="5" id="KW-0406">Ion transport</keyword>
<evidence type="ECO:0000256" key="8">
    <source>
        <dbReference type="ARBA" id="ARBA00023214"/>
    </source>
</evidence>
<dbReference type="OrthoDB" id="9812438at2"/>
<comment type="caution">
    <text evidence="14">The sequence shown here is derived from an EMBL/GenBank/DDBJ whole genome shotgun (WGS) entry which is preliminary data.</text>
</comment>
<dbReference type="Proteomes" id="UP000267223">
    <property type="component" value="Unassembled WGS sequence"/>
</dbReference>
<dbReference type="GO" id="GO:0034707">
    <property type="term" value="C:chloride channel complex"/>
    <property type="evidence" value="ECO:0007669"/>
    <property type="project" value="UniProtKB-KW"/>
</dbReference>
<dbReference type="AlphaFoldDB" id="A0A3M9N4P0"/>
<evidence type="ECO:0000313" key="15">
    <source>
        <dbReference type="Proteomes" id="UP000267223"/>
    </source>
</evidence>
<sequence>MNKKGDSEKRAEKQFNHHTPSSSVARKLSDFTTTPSVIKLIPLSVIIGIFGAFIALILLDLIALITNILYYQTFDFTLVSPRNNTIGWWAVLIPMAGGLIVGFMARYGSERIRGHGIPEAMETILVGGSKVEPKLTILKPIASAISIGTGGPFGAEGPIILTGGAVGSVLAQFLSLTAIERRSLLVAGAVAGMSAVFGTPIAAVILGVELLLFEWKPRSFIPVAIASIVADAVRHLFVQQGWMRAEPLFPVGNMMDLPTSGLLDALVLGVACGLMAWLLTKAVYGAEDAFRTLPIHWMWWPLIGGFIVGIGGIIEPHALGVGYDTIADELGGNLAVTTLISIFVVKLIIWAVALGSGTSGGILAPILIMGAALGGLLGVIFPGKIPSEWALLGMAGALAGVMRSPFTSIVFPIELTHSTNLFLPLLITVTLAHLISVLTLKRSILTEKVARRGFHVLREYAVEPLKVLFAEDVMSTEVLTIPSGTPLQNAGEMIKTQNHLRKQRLLPIVNAEGILLGVISWQDVLQKALSGDLSGKVDDYMIKEVITTFPEESLRSIADRMAENHVGVLPVVDRYKKGKLRGLITQYELLTARDRLLQEERKRERILRMWPVNWYGLHTEHSHPPNAPGDPQRDNPPVNE</sequence>
<feature type="transmembrane region" description="Helical" evidence="12">
    <location>
        <begin position="362"/>
        <end position="382"/>
    </location>
</feature>
<dbReference type="SUPFAM" id="SSF54631">
    <property type="entry name" value="CBS-domain pair"/>
    <property type="match status" value="1"/>
</dbReference>
<organism evidence="14 15">
    <name type="scientific">Hanamia caeni</name>
    <dbReference type="NCBI Taxonomy" id="2294116"/>
    <lineage>
        <taxon>Bacteria</taxon>
        <taxon>Pseudomonadati</taxon>
        <taxon>Bacteroidota</taxon>
        <taxon>Chitinophagia</taxon>
        <taxon>Chitinophagales</taxon>
        <taxon>Chitinophagaceae</taxon>
        <taxon>Hanamia</taxon>
    </lineage>
</organism>
<comment type="subcellular location">
    <subcellularLocation>
        <location evidence="1">Membrane</location>
        <topology evidence="1">Multi-pass membrane protein</topology>
    </subcellularLocation>
</comment>
<keyword evidence="9" id="KW-0407">Ion channel</keyword>
<dbReference type="InterPro" id="IPR046342">
    <property type="entry name" value="CBS_dom_sf"/>
</dbReference>
<dbReference type="InterPro" id="IPR001807">
    <property type="entry name" value="ClC"/>
</dbReference>
<keyword evidence="6 12" id="KW-0472">Membrane</keyword>
<dbReference type="Pfam" id="PF00654">
    <property type="entry name" value="Voltage_CLC"/>
    <property type="match status" value="1"/>
</dbReference>
<evidence type="ECO:0000256" key="2">
    <source>
        <dbReference type="ARBA" id="ARBA00022448"/>
    </source>
</evidence>
<evidence type="ECO:0000256" key="11">
    <source>
        <dbReference type="SAM" id="MobiDB-lite"/>
    </source>
</evidence>
<feature type="transmembrane region" description="Helical" evidence="12">
    <location>
        <begin position="86"/>
        <end position="105"/>
    </location>
</feature>
<evidence type="ECO:0000256" key="5">
    <source>
        <dbReference type="ARBA" id="ARBA00023065"/>
    </source>
</evidence>
<evidence type="ECO:0000256" key="9">
    <source>
        <dbReference type="ARBA" id="ARBA00023303"/>
    </source>
</evidence>
<evidence type="ECO:0000256" key="7">
    <source>
        <dbReference type="ARBA" id="ARBA00023173"/>
    </source>
</evidence>
<dbReference type="PROSITE" id="PS51371">
    <property type="entry name" value="CBS"/>
    <property type="match status" value="2"/>
</dbReference>
<dbReference type="PANTHER" id="PTHR43427">
    <property type="entry name" value="CHLORIDE CHANNEL PROTEIN CLC-E"/>
    <property type="match status" value="1"/>
</dbReference>
<dbReference type="PRINTS" id="PR00762">
    <property type="entry name" value="CLCHANNEL"/>
</dbReference>
<keyword evidence="3 12" id="KW-0812">Transmembrane</keyword>
<dbReference type="GO" id="GO:0005254">
    <property type="term" value="F:chloride channel activity"/>
    <property type="evidence" value="ECO:0007669"/>
    <property type="project" value="UniProtKB-KW"/>
</dbReference>
<evidence type="ECO:0000256" key="6">
    <source>
        <dbReference type="ARBA" id="ARBA00023136"/>
    </source>
</evidence>